<name>A0A540MJC6_MALBA</name>
<dbReference type="AlphaFoldDB" id="A0A540MJC6"/>
<evidence type="ECO:0000313" key="2">
    <source>
        <dbReference type="EMBL" id="TQD98282.1"/>
    </source>
</evidence>
<feature type="compositionally biased region" description="Acidic residues" evidence="1">
    <location>
        <begin position="36"/>
        <end position="47"/>
    </location>
</feature>
<dbReference type="Proteomes" id="UP000315295">
    <property type="component" value="Unassembled WGS sequence"/>
</dbReference>
<gene>
    <name evidence="2" type="ORF">C1H46_016103</name>
</gene>
<feature type="compositionally biased region" description="Acidic residues" evidence="1">
    <location>
        <begin position="15"/>
        <end position="26"/>
    </location>
</feature>
<feature type="compositionally biased region" description="Pro residues" evidence="1">
    <location>
        <begin position="59"/>
        <end position="68"/>
    </location>
</feature>
<evidence type="ECO:0000313" key="3">
    <source>
        <dbReference type="Proteomes" id="UP000315295"/>
    </source>
</evidence>
<sequence>MGDLGGISPSGSCGEDNEISIDDGGDEQISASGNGGEDDEISYDDGNNEQSVGEENVMEPPPSSTSLA</sequence>
<evidence type="ECO:0000256" key="1">
    <source>
        <dbReference type="SAM" id="MobiDB-lite"/>
    </source>
</evidence>
<protein>
    <submittedName>
        <fullName evidence="2">Uncharacterized protein</fullName>
    </submittedName>
</protein>
<organism evidence="2 3">
    <name type="scientific">Malus baccata</name>
    <name type="common">Siberian crab apple</name>
    <name type="synonym">Pyrus baccata</name>
    <dbReference type="NCBI Taxonomy" id="106549"/>
    <lineage>
        <taxon>Eukaryota</taxon>
        <taxon>Viridiplantae</taxon>
        <taxon>Streptophyta</taxon>
        <taxon>Embryophyta</taxon>
        <taxon>Tracheophyta</taxon>
        <taxon>Spermatophyta</taxon>
        <taxon>Magnoliopsida</taxon>
        <taxon>eudicotyledons</taxon>
        <taxon>Gunneridae</taxon>
        <taxon>Pentapetalae</taxon>
        <taxon>rosids</taxon>
        <taxon>fabids</taxon>
        <taxon>Rosales</taxon>
        <taxon>Rosaceae</taxon>
        <taxon>Amygdaloideae</taxon>
        <taxon>Maleae</taxon>
        <taxon>Malus</taxon>
    </lineage>
</organism>
<comment type="caution">
    <text evidence="2">The sequence shown here is derived from an EMBL/GenBank/DDBJ whole genome shotgun (WGS) entry which is preliminary data.</text>
</comment>
<keyword evidence="3" id="KW-1185">Reference proteome</keyword>
<reference evidence="2 3" key="1">
    <citation type="journal article" date="2019" name="G3 (Bethesda)">
        <title>Sequencing of a Wild Apple (Malus baccata) Genome Unravels the Differences Between Cultivated and Wild Apple Species Regarding Disease Resistance and Cold Tolerance.</title>
        <authorList>
            <person name="Chen X."/>
        </authorList>
    </citation>
    <scope>NUCLEOTIDE SEQUENCE [LARGE SCALE GENOMIC DNA]</scope>
    <source>
        <strain evidence="3">cv. Shandingzi</strain>
        <tissue evidence="2">Leaves</tissue>
    </source>
</reference>
<proteinExistence type="predicted"/>
<accession>A0A540MJC6</accession>
<feature type="region of interest" description="Disordered" evidence="1">
    <location>
        <begin position="1"/>
        <end position="68"/>
    </location>
</feature>
<dbReference type="EMBL" id="VIEB01000255">
    <property type="protein sequence ID" value="TQD98282.1"/>
    <property type="molecule type" value="Genomic_DNA"/>
</dbReference>